<dbReference type="EMBL" id="OE183763">
    <property type="protein sequence ID" value="CAD7575978.1"/>
    <property type="molecule type" value="Genomic_DNA"/>
</dbReference>
<organism evidence="1">
    <name type="scientific">Timema californicum</name>
    <name type="common">California timema</name>
    <name type="synonym">Walking stick</name>
    <dbReference type="NCBI Taxonomy" id="61474"/>
    <lineage>
        <taxon>Eukaryota</taxon>
        <taxon>Metazoa</taxon>
        <taxon>Ecdysozoa</taxon>
        <taxon>Arthropoda</taxon>
        <taxon>Hexapoda</taxon>
        <taxon>Insecta</taxon>
        <taxon>Pterygota</taxon>
        <taxon>Neoptera</taxon>
        <taxon>Polyneoptera</taxon>
        <taxon>Phasmatodea</taxon>
        <taxon>Timematodea</taxon>
        <taxon>Timematoidea</taxon>
        <taxon>Timematidae</taxon>
        <taxon>Timema</taxon>
    </lineage>
</organism>
<dbReference type="AlphaFoldDB" id="A0A7R9JAX9"/>
<evidence type="ECO:0000313" key="1">
    <source>
        <dbReference type="EMBL" id="CAD7575978.1"/>
    </source>
</evidence>
<reference evidence="1" key="1">
    <citation type="submission" date="2020-11" db="EMBL/GenBank/DDBJ databases">
        <authorList>
            <person name="Tran Van P."/>
        </authorList>
    </citation>
    <scope>NUCLEOTIDE SEQUENCE</scope>
</reference>
<gene>
    <name evidence="1" type="ORF">TCMB3V08_LOCUS8554</name>
</gene>
<protein>
    <submittedName>
        <fullName evidence="1">(California timema) hypothetical protein</fullName>
    </submittedName>
</protein>
<proteinExistence type="predicted"/>
<accession>A0A7R9JAX9</accession>
<sequence>MLYLTDQPCLARCEAAQLLDSVTRALEKPPPVHPTEIRTSISPSSAVELNTTSALANYATENSNYVAAVCMTWSILVVCFSELIVRPATHLDLIPVNLLLGRIMRHDQVLIDLKVSVTHVDSLYKSYVFTSEECVVGVCNPQFTHIVCRARHNTRGEQRTTTFRVSLISAVPRCVSGAEPCRDRSTGYVGWSF</sequence>
<name>A0A7R9JAX9_TIMCA</name>